<evidence type="ECO:0000313" key="2">
    <source>
        <dbReference type="EMBL" id="KAJ3111081.1"/>
    </source>
</evidence>
<accession>A0AAD5SX19</accession>
<dbReference type="InterPro" id="IPR051289">
    <property type="entry name" value="LAGLIDADG_Endonuclease"/>
</dbReference>
<dbReference type="EMBL" id="JADGJH010001669">
    <property type="protein sequence ID" value="KAJ3111081.1"/>
    <property type="molecule type" value="Genomic_DNA"/>
</dbReference>
<sequence length="122" mass="13921">MKLGYQVMLQFAITQHIRDAALMLDLQEFFGCGTIANDGPTKKQFLIRSIPLETSMMFLPLFYLYPLRTQKALDMQAFAQVHGMMKQGLHLTPEGLEEIRAIKATMNRARMVQYAHLKKASA</sequence>
<dbReference type="SUPFAM" id="SSF55608">
    <property type="entry name" value="Homing endonucleases"/>
    <property type="match status" value="1"/>
</dbReference>
<dbReference type="PANTHER" id="PTHR36181:SF4">
    <property type="entry name" value="LAGLIDADG ENDONUCLEASE"/>
    <property type="match status" value="1"/>
</dbReference>
<dbReference type="GO" id="GO:0005739">
    <property type="term" value="C:mitochondrion"/>
    <property type="evidence" value="ECO:0007669"/>
    <property type="project" value="UniProtKB-ARBA"/>
</dbReference>
<dbReference type="PANTHER" id="PTHR36181">
    <property type="entry name" value="INTRON-ENCODED ENDONUCLEASE AI3-RELATED"/>
    <property type="match status" value="1"/>
</dbReference>
<gene>
    <name evidence="2" type="ORF">HK100_002811</name>
</gene>
<dbReference type="Proteomes" id="UP001211907">
    <property type="component" value="Unassembled WGS sequence"/>
</dbReference>
<dbReference type="GO" id="GO:0004519">
    <property type="term" value="F:endonuclease activity"/>
    <property type="evidence" value="ECO:0007669"/>
    <property type="project" value="InterPro"/>
</dbReference>
<name>A0AAD5SX19_9FUNG</name>
<keyword evidence="3" id="KW-1185">Reference proteome</keyword>
<organism evidence="2 3">
    <name type="scientific">Physocladia obscura</name>
    <dbReference type="NCBI Taxonomy" id="109957"/>
    <lineage>
        <taxon>Eukaryota</taxon>
        <taxon>Fungi</taxon>
        <taxon>Fungi incertae sedis</taxon>
        <taxon>Chytridiomycota</taxon>
        <taxon>Chytridiomycota incertae sedis</taxon>
        <taxon>Chytridiomycetes</taxon>
        <taxon>Chytridiales</taxon>
        <taxon>Chytriomycetaceae</taxon>
        <taxon>Physocladia</taxon>
    </lineage>
</organism>
<comment type="caution">
    <text evidence="2">The sequence shown here is derived from an EMBL/GenBank/DDBJ whole genome shotgun (WGS) entry which is preliminary data.</text>
</comment>
<dbReference type="Gene3D" id="3.10.28.10">
    <property type="entry name" value="Homing endonucleases"/>
    <property type="match status" value="1"/>
</dbReference>
<dbReference type="AlphaFoldDB" id="A0AAD5SX19"/>
<evidence type="ECO:0000259" key="1">
    <source>
        <dbReference type="Pfam" id="PF00961"/>
    </source>
</evidence>
<dbReference type="InterPro" id="IPR004860">
    <property type="entry name" value="LAGLIDADG_dom"/>
</dbReference>
<dbReference type="InterPro" id="IPR027434">
    <property type="entry name" value="Homing_endonucl"/>
</dbReference>
<protein>
    <recommendedName>
        <fullName evidence="1">Homing endonuclease LAGLIDADG domain-containing protein</fullName>
    </recommendedName>
</protein>
<feature type="domain" description="Homing endonuclease LAGLIDADG" evidence="1">
    <location>
        <begin position="2"/>
        <end position="82"/>
    </location>
</feature>
<evidence type="ECO:0000313" key="3">
    <source>
        <dbReference type="Proteomes" id="UP001211907"/>
    </source>
</evidence>
<reference evidence="2" key="1">
    <citation type="submission" date="2020-05" db="EMBL/GenBank/DDBJ databases">
        <title>Phylogenomic resolution of chytrid fungi.</title>
        <authorList>
            <person name="Stajich J.E."/>
            <person name="Amses K."/>
            <person name="Simmons R."/>
            <person name="Seto K."/>
            <person name="Myers J."/>
            <person name="Bonds A."/>
            <person name="Quandt C.A."/>
            <person name="Barry K."/>
            <person name="Liu P."/>
            <person name="Grigoriev I."/>
            <person name="Longcore J.E."/>
            <person name="James T.Y."/>
        </authorList>
    </citation>
    <scope>NUCLEOTIDE SEQUENCE</scope>
    <source>
        <strain evidence="2">JEL0513</strain>
    </source>
</reference>
<dbReference type="Pfam" id="PF00961">
    <property type="entry name" value="LAGLIDADG_1"/>
    <property type="match status" value="1"/>
</dbReference>
<proteinExistence type="predicted"/>